<dbReference type="PANTHER" id="PTHR35339">
    <property type="entry name" value="LINALOOL DEHYDRATASE_ISOMERASE DOMAIN-CONTAINING PROTEIN"/>
    <property type="match status" value="1"/>
</dbReference>
<feature type="domain" description="DUF2264" evidence="1">
    <location>
        <begin position="18"/>
        <end position="364"/>
    </location>
</feature>
<gene>
    <name evidence="3" type="ORF">TRICI_005137</name>
</gene>
<keyword evidence="4" id="KW-1185">Reference proteome</keyword>
<dbReference type="InterPro" id="IPR016624">
    <property type="entry name" value="UCP014753"/>
</dbReference>
<dbReference type="Pfam" id="PF20938">
    <property type="entry name" value="DUF2264_C"/>
    <property type="match status" value="1"/>
</dbReference>
<comment type="caution">
    <text evidence="3">The sequence shown here is derived from an EMBL/GenBank/DDBJ whole genome shotgun (WGS) entry which is preliminary data.</text>
</comment>
<dbReference type="Proteomes" id="UP000761534">
    <property type="component" value="Unassembled WGS sequence"/>
</dbReference>
<organism evidence="3 4">
    <name type="scientific">Trichomonascus ciferrii</name>
    <dbReference type="NCBI Taxonomy" id="44093"/>
    <lineage>
        <taxon>Eukaryota</taxon>
        <taxon>Fungi</taxon>
        <taxon>Dikarya</taxon>
        <taxon>Ascomycota</taxon>
        <taxon>Saccharomycotina</taxon>
        <taxon>Dipodascomycetes</taxon>
        <taxon>Dipodascales</taxon>
        <taxon>Trichomonascaceae</taxon>
        <taxon>Trichomonascus</taxon>
        <taxon>Trichomonascus ciferrii complex</taxon>
    </lineage>
</organism>
<dbReference type="InterPro" id="IPR049237">
    <property type="entry name" value="DUF2264_C"/>
</dbReference>
<dbReference type="PANTHER" id="PTHR35339:SF4">
    <property type="entry name" value="LINALOOL DEHYDRATASE_ISOMERASE DOMAIN-CONTAINING PROTEIN"/>
    <property type="match status" value="1"/>
</dbReference>
<sequence>MSVPIERVNSLYGNKFETKKDVQDAFNTLFEPLVSRFSDWCARVQFDGSGAIFDRAAIDLEGFARPLWGIVPYVLGGGEFKHWDLYVKGLESGTNPSHPEYWGDIGSFDQRQVELAALGFALFYVPEYLWEPLSKEGKKNVSTYLLSGRNHEYPECNWKFFRVLVDLGLQKVGIEVDTNMTEEYLTDIENAYVDEGWYRDGVNKGEMLRIDYYNPFAMHFYGLIYAMANPKDTRRAELFQKRAAEYASQYIHWFDDDGSALPFGRSLTYRFACGSLWGAFPFAENEALPWGVLKGLYLRHWRWWAKQPMMRMDEKVLPVGYSYPNVLMSEMYNSQGSPYWAFKHFIALALPSDHPFWTAKEEPMPELKDSATMSVPGMISTHYPGNTSVLSSGPERVGMPAVAEKYGKFAYSTRYGFSVEYDERRFPMGVFDSMIAFSDDEAHFRIRERCTIAKVAPNLLYSKWKPWKDVEVETYLYVSGQWHVRVHNVTSSRELSTIEGGFCIPRLDFNKTQEDITPTSACATTDTETEVEFSGILDLSSNRTPRVHKPEGNTNLIIPRTVIPQLQGTVPANTPTTFITAVLANPGKEAKDAWKTPPQKPDIRSLEDLINEKGDLVGIWKRQLK</sequence>
<name>A0A642UWC9_9ASCO</name>
<accession>A0A642UWC9</accession>
<evidence type="ECO:0000313" key="3">
    <source>
        <dbReference type="EMBL" id="KAA8906617.1"/>
    </source>
</evidence>
<dbReference type="VEuPathDB" id="FungiDB:TRICI_005137"/>
<feature type="domain" description="DUF2264" evidence="2">
    <location>
        <begin position="372"/>
        <end position="598"/>
    </location>
</feature>
<dbReference type="InterPro" id="IPR049349">
    <property type="entry name" value="DUF2264_N"/>
</dbReference>
<evidence type="ECO:0000259" key="2">
    <source>
        <dbReference type="Pfam" id="PF20938"/>
    </source>
</evidence>
<dbReference type="EMBL" id="SWFS01000395">
    <property type="protein sequence ID" value="KAA8906617.1"/>
    <property type="molecule type" value="Genomic_DNA"/>
</dbReference>
<evidence type="ECO:0000259" key="1">
    <source>
        <dbReference type="Pfam" id="PF10022"/>
    </source>
</evidence>
<dbReference type="AlphaFoldDB" id="A0A642UWC9"/>
<evidence type="ECO:0000313" key="4">
    <source>
        <dbReference type="Proteomes" id="UP000761534"/>
    </source>
</evidence>
<protein>
    <recommendedName>
        <fullName evidence="5">DUF2264 domain-containing protein</fullName>
    </recommendedName>
</protein>
<evidence type="ECO:0008006" key="5">
    <source>
        <dbReference type="Google" id="ProtNLM"/>
    </source>
</evidence>
<reference evidence="3" key="1">
    <citation type="journal article" date="2019" name="G3 (Bethesda)">
        <title>Genome Assemblies of Two Rare Opportunistic Yeast Pathogens: Diutina rugosa (syn. Candida rugosa) and Trichomonascus ciferrii (syn. Candida ciferrii).</title>
        <authorList>
            <person name="Mixao V."/>
            <person name="Saus E."/>
            <person name="Hansen A.P."/>
            <person name="Lass-Florl C."/>
            <person name="Gabaldon T."/>
        </authorList>
    </citation>
    <scope>NUCLEOTIDE SEQUENCE</scope>
    <source>
        <strain evidence="3">CBS 4856</strain>
    </source>
</reference>
<dbReference type="Pfam" id="PF10022">
    <property type="entry name" value="DUF2264"/>
    <property type="match status" value="1"/>
</dbReference>
<dbReference type="PIRSF" id="PIRSF014753">
    <property type="entry name" value="UCP014753"/>
    <property type="match status" value="1"/>
</dbReference>
<proteinExistence type="predicted"/>
<dbReference type="OrthoDB" id="5150166at2759"/>